<dbReference type="Gene3D" id="1.10.287.70">
    <property type="match status" value="1"/>
</dbReference>
<dbReference type="InterPro" id="IPR028082">
    <property type="entry name" value="Peripla_BP_I"/>
</dbReference>
<dbReference type="Gene3D" id="3.40.50.2300">
    <property type="match status" value="4"/>
</dbReference>
<dbReference type="GeneID" id="36346097"/>
<accession>W6U146</accession>
<feature type="transmembrane region" description="Helical" evidence="14">
    <location>
        <begin position="416"/>
        <end position="435"/>
    </location>
</feature>
<evidence type="ECO:0000256" key="11">
    <source>
        <dbReference type="ARBA" id="ARBA00023286"/>
    </source>
</evidence>
<keyword evidence="11" id="KW-1071">Ligand-gated ion channel</keyword>
<dbReference type="RefSeq" id="XP_024345959.1">
    <property type="nucleotide sequence ID" value="XM_024499631.1"/>
</dbReference>
<dbReference type="STRING" id="6210.W6U146"/>
<dbReference type="InterPro" id="IPR001828">
    <property type="entry name" value="ANF_lig-bd_rcpt"/>
</dbReference>
<evidence type="ECO:0000313" key="17">
    <source>
        <dbReference type="Proteomes" id="UP000019149"/>
    </source>
</evidence>
<evidence type="ECO:0000256" key="6">
    <source>
        <dbReference type="ARBA" id="ARBA00023065"/>
    </source>
</evidence>
<comment type="caution">
    <text evidence="16">The sequence shown here is derived from an EMBL/GenBank/DDBJ whole genome shotgun (WGS) entry which is preliminary data.</text>
</comment>
<dbReference type="InterPro" id="IPR019594">
    <property type="entry name" value="Glu/Gly-bd"/>
</dbReference>
<keyword evidence="12" id="KW-0407">Ion channel</keyword>
<dbReference type="CTD" id="36346097"/>
<evidence type="ECO:0000256" key="13">
    <source>
        <dbReference type="ARBA" id="ARBA00034100"/>
    </source>
</evidence>
<dbReference type="KEGG" id="egl:EGR_10382"/>
<keyword evidence="7 14" id="KW-0472">Membrane</keyword>
<feature type="domain" description="Ionotropic glutamate receptor L-glutamate and glycine-binding" evidence="15">
    <location>
        <begin position="344"/>
        <end position="405"/>
    </location>
</feature>
<keyword evidence="2" id="KW-0813">Transport</keyword>
<organism evidence="16 17">
    <name type="scientific">Echinococcus granulosus</name>
    <name type="common">Hydatid tapeworm</name>
    <dbReference type="NCBI Taxonomy" id="6210"/>
    <lineage>
        <taxon>Eukaryota</taxon>
        <taxon>Metazoa</taxon>
        <taxon>Spiralia</taxon>
        <taxon>Lophotrochozoa</taxon>
        <taxon>Platyhelminthes</taxon>
        <taxon>Cestoda</taxon>
        <taxon>Eucestoda</taxon>
        <taxon>Cyclophyllidea</taxon>
        <taxon>Taeniidae</taxon>
        <taxon>Echinococcus</taxon>
        <taxon>Echinococcus granulosus group</taxon>
    </lineage>
</organism>
<evidence type="ECO:0000256" key="14">
    <source>
        <dbReference type="SAM" id="Phobius"/>
    </source>
</evidence>
<dbReference type="Gene3D" id="3.40.190.10">
    <property type="entry name" value="Periplasmic binding protein-like II"/>
    <property type="match status" value="1"/>
</dbReference>
<dbReference type="EMBL" id="APAU02000214">
    <property type="protein sequence ID" value="EUB54763.1"/>
    <property type="molecule type" value="Genomic_DNA"/>
</dbReference>
<dbReference type="Pfam" id="PF10613">
    <property type="entry name" value="Lig_chan-Glu_bd"/>
    <property type="match status" value="1"/>
</dbReference>
<evidence type="ECO:0000256" key="5">
    <source>
        <dbReference type="ARBA" id="ARBA00023018"/>
    </source>
</evidence>
<evidence type="ECO:0000256" key="2">
    <source>
        <dbReference type="ARBA" id="ARBA00022448"/>
    </source>
</evidence>
<dbReference type="OrthoDB" id="5984008at2759"/>
<evidence type="ECO:0000256" key="7">
    <source>
        <dbReference type="ARBA" id="ARBA00023136"/>
    </source>
</evidence>
<dbReference type="Pfam" id="PF00060">
    <property type="entry name" value="Lig_chan"/>
    <property type="match status" value="1"/>
</dbReference>
<dbReference type="Proteomes" id="UP000019149">
    <property type="component" value="Unassembled WGS sequence"/>
</dbReference>
<keyword evidence="9" id="KW-0325">Glycoprotein</keyword>
<keyword evidence="6" id="KW-0406">Ion transport</keyword>
<evidence type="ECO:0000256" key="1">
    <source>
        <dbReference type="ARBA" id="ARBA00004141"/>
    </source>
</evidence>
<evidence type="ECO:0000256" key="4">
    <source>
        <dbReference type="ARBA" id="ARBA00022989"/>
    </source>
</evidence>
<evidence type="ECO:0000259" key="15">
    <source>
        <dbReference type="SMART" id="SM00918"/>
    </source>
</evidence>
<dbReference type="AlphaFoldDB" id="W6U146"/>
<dbReference type="Pfam" id="PF01094">
    <property type="entry name" value="ANF_receptor"/>
    <property type="match status" value="1"/>
</dbReference>
<keyword evidence="17" id="KW-1185">Reference proteome</keyword>
<dbReference type="GO" id="GO:0015276">
    <property type="term" value="F:ligand-gated monoatomic ion channel activity"/>
    <property type="evidence" value="ECO:0007669"/>
    <property type="project" value="InterPro"/>
</dbReference>
<keyword evidence="3 14" id="KW-0812">Transmembrane</keyword>
<sequence>MLSGLQTVKMIYSKDDSRGQPLIKPAVIWIPKEKFLTATNDACELLRVGVVAFVSPPDPLIRQSVRMVSKQFHIPIIETHWDTDRSNSRFAINIHPSHDAFGDAVFEYLSSYSKWNHVVLVLADYGNIVKHTAWLNNFEGTLVIRTLGADRFKWKAIVAELASSDARNFLLDIPYWYAKDFLVLAYVHNMTGEQYNYVFTDWDTHLLDLSAFKIDDGASISTFSIIPNVGVHEPYGRGPFVENLRSTINKIERAQRYSDILPFLTFNSSKIPTITGQILFDRHSYRSNFNMSILSLQNSGLQEIGYWTHRDRLQITHPIKKKKKIPKKPLTTVTLRVTTVPDTPFVIPKKFDAYGQPLKTPDAWEGYCVDLLNLISQDVGFNYTIDITMDHYGSRHVNESGEVYYNGIVGVVHRGVWAYVITTYIVVSVGLFLVARLSPYEWQNPHPCEAFSEEKENQFTVLSSFWFFITPLLNQGAPLFFGIAHIQAPCCLL</sequence>
<dbReference type="SUPFAM" id="SSF53850">
    <property type="entry name" value="Periplasmic binding protein-like II"/>
    <property type="match status" value="1"/>
</dbReference>
<proteinExistence type="predicted"/>
<keyword evidence="4 14" id="KW-1133">Transmembrane helix</keyword>
<dbReference type="OMA" id="STAVWIC"/>
<evidence type="ECO:0000256" key="8">
    <source>
        <dbReference type="ARBA" id="ARBA00023170"/>
    </source>
</evidence>
<evidence type="ECO:0000256" key="3">
    <source>
        <dbReference type="ARBA" id="ARBA00022692"/>
    </source>
</evidence>
<evidence type="ECO:0000313" key="16">
    <source>
        <dbReference type="EMBL" id="EUB54763.1"/>
    </source>
</evidence>
<evidence type="ECO:0000256" key="9">
    <source>
        <dbReference type="ARBA" id="ARBA00023180"/>
    </source>
</evidence>
<comment type="subcellular location">
    <subcellularLocation>
        <location evidence="1">Membrane</location>
        <topology evidence="1">Multi-pass membrane protein</topology>
    </subcellularLocation>
    <subcellularLocation>
        <location evidence="13">Postsynaptic cell membrane</location>
    </subcellularLocation>
</comment>
<dbReference type="PANTHER" id="PTHR18966">
    <property type="entry name" value="IONOTROPIC GLUTAMATE RECEPTOR"/>
    <property type="match status" value="1"/>
</dbReference>
<dbReference type="SUPFAM" id="SSF53822">
    <property type="entry name" value="Periplasmic binding protein-like I"/>
    <property type="match status" value="1"/>
</dbReference>
<dbReference type="InterPro" id="IPR015683">
    <property type="entry name" value="Ionotropic_Glu_rcpt"/>
</dbReference>
<protein>
    <submittedName>
        <fullName evidence="16">Glutamate receptor, ionotropic kainate</fullName>
    </submittedName>
</protein>
<keyword evidence="10" id="KW-0628">Postsynaptic cell membrane</keyword>
<evidence type="ECO:0000256" key="10">
    <source>
        <dbReference type="ARBA" id="ARBA00023257"/>
    </source>
</evidence>
<dbReference type="InterPro" id="IPR001320">
    <property type="entry name" value="Iontro_rcpt_C"/>
</dbReference>
<keyword evidence="5" id="KW-0770">Synapse</keyword>
<name>W6U146_ECHGR</name>
<reference evidence="16 17" key="1">
    <citation type="journal article" date="2013" name="Nat. Genet.">
        <title>The genome of the hydatid tapeworm Echinococcus granulosus.</title>
        <authorList>
            <person name="Zheng H."/>
            <person name="Zhang W."/>
            <person name="Zhang L."/>
            <person name="Zhang Z."/>
            <person name="Li J."/>
            <person name="Lu G."/>
            <person name="Zhu Y."/>
            <person name="Wang Y."/>
            <person name="Huang Y."/>
            <person name="Liu J."/>
            <person name="Kang H."/>
            <person name="Chen J."/>
            <person name="Wang L."/>
            <person name="Chen A."/>
            <person name="Yu S."/>
            <person name="Gao Z."/>
            <person name="Jin L."/>
            <person name="Gu W."/>
            <person name="Wang Z."/>
            <person name="Zhao L."/>
            <person name="Shi B."/>
            <person name="Wen H."/>
            <person name="Lin R."/>
            <person name="Jones M.K."/>
            <person name="Brejova B."/>
            <person name="Vinar T."/>
            <person name="Zhao G."/>
            <person name="McManus D.P."/>
            <person name="Chen Z."/>
            <person name="Zhou Y."/>
            <person name="Wang S."/>
        </authorList>
    </citation>
    <scope>NUCLEOTIDE SEQUENCE [LARGE SCALE GENOMIC DNA]</scope>
</reference>
<dbReference type="SMART" id="SM00918">
    <property type="entry name" value="Lig_chan-Glu_bd"/>
    <property type="match status" value="1"/>
</dbReference>
<gene>
    <name evidence="16" type="ORF">EGR_10382</name>
</gene>
<evidence type="ECO:0000256" key="12">
    <source>
        <dbReference type="ARBA" id="ARBA00023303"/>
    </source>
</evidence>
<keyword evidence="8 16" id="KW-0675">Receptor</keyword>
<dbReference type="GO" id="GO:0045211">
    <property type="term" value="C:postsynaptic membrane"/>
    <property type="evidence" value="ECO:0007669"/>
    <property type="project" value="UniProtKB-SubCell"/>
</dbReference>